<gene>
    <name evidence="2" type="ORF">GCM10010411_15190</name>
</gene>
<feature type="transmembrane region" description="Helical" evidence="1">
    <location>
        <begin position="207"/>
        <end position="228"/>
    </location>
</feature>
<sequence length="274" mass="28848">MIAARLGGGMFTVMIVVVLVASVLTGLAAGRWRRRRLAAGDERIGVKDLVTPGLTLTTLVLAFMLVQASASFDAARDDAAAEADAVQNLYQTAGYAPPPQRQAIQAAMVCYGRAVQGHEWIIDDGSQSSEPSHWAGRAQTQFATLAESGHAAFRPLVSADQARANERRGRVGESVVKTPLGVYIAVLVALAVTLIGYGVLLPGGGRAVHLAALSAVTGVFALMLLLIYDMELPFTGMITVEPTAIETASRQLGEQYAASYPGARLPCDQTGRPS</sequence>
<evidence type="ECO:0000256" key="1">
    <source>
        <dbReference type="SAM" id="Phobius"/>
    </source>
</evidence>
<organism evidence="2 3">
    <name type="scientific">Actinomadura fulvescens</name>
    <dbReference type="NCBI Taxonomy" id="46160"/>
    <lineage>
        <taxon>Bacteria</taxon>
        <taxon>Bacillati</taxon>
        <taxon>Actinomycetota</taxon>
        <taxon>Actinomycetes</taxon>
        <taxon>Streptosporangiales</taxon>
        <taxon>Thermomonosporaceae</taxon>
        <taxon>Actinomadura</taxon>
    </lineage>
</organism>
<comment type="caution">
    <text evidence="2">The sequence shown here is derived from an EMBL/GenBank/DDBJ whole genome shotgun (WGS) entry which is preliminary data.</text>
</comment>
<dbReference type="Pfam" id="PF14023">
    <property type="entry name" value="Bestrophin-like"/>
    <property type="match status" value="1"/>
</dbReference>
<evidence type="ECO:0000313" key="2">
    <source>
        <dbReference type="EMBL" id="GAA2583480.1"/>
    </source>
</evidence>
<dbReference type="EMBL" id="BAAATD010000002">
    <property type="protein sequence ID" value="GAA2583480.1"/>
    <property type="molecule type" value="Genomic_DNA"/>
</dbReference>
<feature type="transmembrane region" description="Helical" evidence="1">
    <location>
        <begin position="180"/>
        <end position="201"/>
    </location>
</feature>
<reference evidence="2 3" key="1">
    <citation type="journal article" date="2019" name="Int. J. Syst. Evol. Microbiol.">
        <title>The Global Catalogue of Microorganisms (GCM) 10K type strain sequencing project: providing services to taxonomists for standard genome sequencing and annotation.</title>
        <authorList>
            <consortium name="The Broad Institute Genomics Platform"/>
            <consortium name="The Broad Institute Genome Sequencing Center for Infectious Disease"/>
            <person name="Wu L."/>
            <person name="Ma J."/>
        </authorList>
    </citation>
    <scope>NUCLEOTIDE SEQUENCE [LARGE SCALE GENOMIC DNA]</scope>
    <source>
        <strain evidence="2 3">JCM 6833</strain>
    </source>
</reference>
<keyword evidence="1" id="KW-0812">Transmembrane</keyword>
<feature type="transmembrane region" description="Helical" evidence="1">
    <location>
        <begin position="6"/>
        <end position="29"/>
    </location>
</feature>
<name>A0ABN3PGP4_9ACTN</name>
<dbReference type="InterPro" id="IPR025333">
    <property type="entry name" value="DUF4239"/>
</dbReference>
<keyword evidence="1" id="KW-0472">Membrane</keyword>
<evidence type="ECO:0000313" key="3">
    <source>
        <dbReference type="Proteomes" id="UP001501509"/>
    </source>
</evidence>
<dbReference type="RefSeq" id="WP_410557357.1">
    <property type="nucleotide sequence ID" value="NZ_JAXCGB010000027.1"/>
</dbReference>
<evidence type="ECO:0008006" key="4">
    <source>
        <dbReference type="Google" id="ProtNLM"/>
    </source>
</evidence>
<dbReference type="Proteomes" id="UP001501509">
    <property type="component" value="Unassembled WGS sequence"/>
</dbReference>
<accession>A0ABN3PGP4</accession>
<keyword evidence="1" id="KW-1133">Transmembrane helix</keyword>
<keyword evidence="3" id="KW-1185">Reference proteome</keyword>
<protein>
    <recommendedName>
        <fullName evidence="4">DUF4239 domain-containing protein</fullName>
    </recommendedName>
</protein>
<proteinExistence type="predicted"/>